<protein>
    <submittedName>
        <fullName evidence="9">MFS transporter</fullName>
    </submittedName>
</protein>
<dbReference type="InterPro" id="IPR051788">
    <property type="entry name" value="MFS_Transporter"/>
</dbReference>
<feature type="transmembrane region" description="Helical" evidence="7">
    <location>
        <begin position="273"/>
        <end position="294"/>
    </location>
</feature>
<feature type="domain" description="Major facilitator superfamily (MFS) profile" evidence="8">
    <location>
        <begin position="7"/>
        <end position="390"/>
    </location>
</feature>
<feature type="transmembrane region" description="Helical" evidence="7">
    <location>
        <begin position="7"/>
        <end position="26"/>
    </location>
</feature>
<evidence type="ECO:0000256" key="1">
    <source>
        <dbReference type="ARBA" id="ARBA00004127"/>
    </source>
</evidence>
<proteinExistence type="inferred from homology"/>
<dbReference type="PANTHER" id="PTHR23514:SF3">
    <property type="entry name" value="BYPASS OF STOP CODON PROTEIN 6"/>
    <property type="match status" value="1"/>
</dbReference>
<dbReference type="PROSITE" id="PS50850">
    <property type="entry name" value="MFS"/>
    <property type="match status" value="1"/>
</dbReference>
<gene>
    <name evidence="9" type="ORF">I8Y58_001246</name>
</gene>
<dbReference type="InterPro" id="IPR011701">
    <property type="entry name" value="MFS"/>
</dbReference>
<dbReference type="Proteomes" id="UP000861567">
    <property type="component" value="Unassembled WGS sequence"/>
</dbReference>
<feature type="transmembrane region" description="Helical" evidence="7">
    <location>
        <begin position="103"/>
        <end position="127"/>
    </location>
</feature>
<dbReference type="InterPro" id="IPR020846">
    <property type="entry name" value="MFS_dom"/>
</dbReference>
<evidence type="ECO:0000256" key="5">
    <source>
        <dbReference type="ARBA" id="ARBA00022989"/>
    </source>
</evidence>
<dbReference type="GO" id="GO:0012505">
    <property type="term" value="C:endomembrane system"/>
    <property type="evidence" value="ECO:0007669"/>
    <property type="project" value="UniProtKB-SubCell"/>
</dbReference>
<feature type="transmembrane region" description="Helical" evidence="7">
    <location>
        <begin position="367"/>
        <end position="389"/>
    </location>
</feature>
<feature type="transmembrane region" description="Helical" evidence="7">
    <location>
        <begin position="300"/>
        <end position="323"/>
    </location>
</feature>
<sequence>MKQQTHYFFLCYIAYTAFTMDFAIRGAIGPDLITSFHLTNNQLGHVFGNAFWGFAVGAIISGWLVHIVRLRVLLIGTACVQLLSVLCLILIPTELSFQTTYLIIAISVILMGLSEGFIFGIIHPLIANIYVDEETGKTRIMNHLHSNWPLFIIIGSVLAEILNLFQLSWRYKIALLLIAPMIYGVMSIRTTFPNIAYRHSKKDRTEMIYEVFRPGYLLLLLCFIITATVELSPQEWITTLMSEKLRVSGLMFLIFASIIQLIFRLLGGKLGQLFSPPGLLAIATLFTIAGLYLFSVTETIAIGLIASIMFGIGVAWYWPTLLAIAADQYPKGRGFVLGLMNAVGFISVALSAPFMGQLDDKYGPSAAFRFVGSIAIIALALLALIAIYYRVTGGYRQVKLAD</sequence>
<accession>A0AAN5KQG3</accession>
<dbReference type="Pfam" id="PF07690">
    <property type="entry name" value="MFS_1"/>
    <property type="match status" value="1"/>
</dbReference>
<dbReference type="AlphaFoldDB" id="A0AAN5KQG3"/>
<comment type="caution">
    <text evidence="9">The sequence shown here is derived from an EMBL/GenBank/DDBJ whole genome shotgun (WGS) entry which is preliminary data.</text>
</comment>
<name>A0AAN5KQG3_LEGPN</name>
<evidence type="ECO:0000313" key="10">
    <source>
        <dbReference type="Proteomes" id="UP000861567"/>
    </source>
</evidence>
<evidence type="ECO:0000313" key="9">
    <source>
        <dbReference type="EMBL" id="HAT1596028.1"/>
    </source>
</evidence>
<dbReference type="GO" id="GO:0022857">
    <property type="term" value="F:transmembrane transporter activity"/>
    <property type="evidence" value="ECO:0007669"/>
    <property type="project" value="InterPro"/>
</dbReference>
<evidence type="ECO:0000256" key="3">
    <source>
        <dbReference type="ARBA" id="ARBA00022448"/>
    </source>
</evidence>
<feature type="transmembrane region" description="Helical" evidence="7">
    <location>
        <begin position="211"/>
        <end position="229"/>
    </location>
</feature>
<dbReference type="GO" id="GO:0016020">
    <property type="term" value="C:membrane"/>
    <property type="evidence" value="ECO:0007669"/>
    <property type="project" value="TreeGrafter"/>
</dbReference>
<feature type="transmembrane region" description="Helical" evidence="7">
    <location>
        <begin position="46"/>
        <end position="65"/>
    </location>
</feature>
<keyword evidence="5 7" id="KW-1133">Transmembrane helix</keyword>
<reference evidence="9" key="1">
    <citation type="journal article" date="2018" name="Genome Biol.">
        <title>SKESA: strategic k-mer extension for scrupulous assemblies.</title>
        <authorList>
            <person name="Souvorov A."/>
            <person name="Agarwala R."/>
            <person name="Lipman D.J."/>
        </authorList>
    </citation>
    <scope>NUCLEOTIDE SEQUENCE</scope>
    <source>
        <strain evidence="9">D3612</strain>
    </source>
</reference>
<comment type="subcellular location">
    <subcellularLocation>
        <location evidence="1">Endomembrane system</location>
        <topology evidence="1">Multi-pass membrane protein</topology>
    </subcellularLocation>
</comment>
<keyword evidence="6 7" id="KW-0472">Membrane</keyword>
<comment type="similarity">
    <text evidence="2">Belongs to the major facilitator superfamily.</text>
</comment>
<feature type="transmembrane region" description="Helical" evidence="7">
    <location>
        <begin position="173"/>
        <end position="190"/>
    </location>
</feature>
<keyword evidence="3" id="KW-0813">Transport</keyword>
<feature type="transmembrane region" description="Helical" evidence="7">
    <location>
        <begin position="335"/>
        <end position="355"/>
    </location>
</feature>
<organism evidence="9 10">
    <name type="scientific">Legionella pneumophila</name>
    <dbReference type="NCBI Taxonomy" id="446"/>
    <lineage>
        <taxon>Bacteria</taxon>
        <taxon>Pseudomonadati</taxon>
        <taxon>Pseudomonadota</taxon>
        <taxon>Gammaproteobacteria</taxon>
        <taxon>Legionellales</taxon>
        <taxon>Legionellaceae</taxon>
        <taxon>Legionella</taxon>
    </lineage>
</organism>
<feature type="transmembrane region" description="Helical" evidence="7">
    <location>
        <begin position="72"/>
        <end position="91"/>
    </location>
</feature>
<dbReference type="EMBL" id="DACSEI010000009">
    <property type="protein sequence ID" value="HAT1596028.1"/>
    <property type="molecule type" value="Genomic_DNA"/>
</dbReference>
<reference evidence="9" key="2">
    <citation type="submission" date="2020-11" db="EMBL/GenBank/DDBJ databases">
        <authorList>
            <consortium name="NCBI Pathogen Detection Project"/>
        </authorList>
    </citation>
    <scope>NUCLEOTIDE SEQUENCE</scope>
    <source>
        <strain evidence="9">D3612</strain>
    </source>
</reference>
<evidence type="ECO:0000256" key="6">
    <source>
        <dbReference type="ARBA" id="ARBA00023136"/>
    </source>
</evidence>
<evidence type="ECO:0000256" key="4">
    <source>
        <dbReference type="ARBA" id="ARBA00022692"/>
    </source>
</evidence>
<dbReference type="SUPFAM" id="SSF103473">
    <property type="entry name" value="MFS general substrate transporter"/>
    <property type="match status" value="1"/>
</dbReference>
<feature type="transmembrane region" description="Helical" evidence="7">
    <location>
        <begin position="249"/>
        <end position="266"/>
    </location>
</feature>
<feature type="transmembrane region" description="Helical" evidence="7">
    <location>
        <begin position="148"/>
        <end position="167"/>
    </location>
</feature>
<evidence type="ECO:0000256" key="2">
    <source>
        <dbReference type="ARBA" id="ARBA00008335"/>
    </source>
</evidence>
<evidence type="ECO:0000256" key="7">
    <source>
        <dbReference type="SAM" id="Phobius"/>
    </source>
</evidence>
<evidence type="ECO:0000259" key="8">
    <source>
        <dbReference type="PROSITE" id="PS50850"/>
    </source>
</evidence>
<dbReference type="InterPro" id="IPR036259">
    <property type="entry name" value="MFS_trans_sf"/>
</dbReference>
<dbReference type="Gene3D" id="1.20.1250.20">
    <property type="entry name" value="MFS general substrate transporter like domains"/>
    <property type="match status" value="2"/>
</dbReference>
<keyword evidence="4 7" id="KW-0812">Transmembrane</keyword>
<dbReference type="PANTHER" id="PTHR23514">
    <property type="entry name" value="BYPASS OF STOP CODON PROTEIN 6"/>
    <property type="match status" value="1"/>
</dbReference>